<name>A0ACB0KBF3_TRIPR</name>
<protein>
    <submittedName>
        <fullName evidence="1">Uncharacterized protein</fullName>
    </submittedName>
</protein>
<keyword evidence="2" id="KW-1185">Reference proteome</keyword>
<sequence length="759" mass="87823">MEDIWTMKKQLADFMGTDPVGWINAAERFFEKNEVPSRDKLQWAFMSMEDKQAMMWFYYWCEENPDADWKTFSVAMIRQFGAQVEYLTEKHVEPKLKVIEAFSNNREEVLIKEIDRESKTMVIAMAERLETTEMQRSEKERKMNESRSTFTPEDRTLLKEKLSKEPTIAKSNIMLPPSKPPDANLPASTLLRRAPLPWKPPDTESRVVTPPPPSKLSESFESQIAIVTPPPKPPDDSPPTTVGSPFAETAVVESSSWLKEFADLRKGDQRAISTIRKWNKFFIKLNKKFILLGQAQNDLSAAWVQEQKQWRLHSCLFKLIYELTCQNQIKAKENNESLLRALLKGVCFNLVLASFVGETLVCKDAIEQHSPVSIEFKRWQTVDFGFFLVDEEMVNELLKKVKYCDTYMLYCPSHCSYYFLCNNGVECLDHWCPWVSQCMESKNTCRNFWFVCSATMLCTYVCSTSIFYIKVLRYCYYWKVRKVIKESCATDMTVIAINGMNRKREIVLSLLSLHIYILLMEDTSSCFVMCLKNAIANVVAMLAVEINCNMHPNDTYQWSENEEMSPYTTMWNSLICEFAQQGMCVKVLKYFRSMMFLVPICSRTFMSWFIAYADPVLLSNGKEVNGCSLKSLANRNHLLSTTLIEMLRRFLNTMMGTLEEMKAGFDCGMMFLHAIILNKQWDPGEFNFPMASTTDDYCWGGLLIFHGWFNLVFDRGKFDGCKISSTLRTRLFEGVGIDRDLNHEVGLDFGPRLRCDEVA</sequence>
<evidence type="ECO:0000313" key="1">
    <source>
        <dbReference type="EMBL" id="CAJ2653907.1"/>
    </source>
</evidence>
<dbReference type="Proteomes" id="UP001177021">
    <property type="component" value="Unassembled WGS sequence"/>
</dbReference>
<accession>A0ACB0KBF3</accession>
<comment type="caution">
    <text evidence="1">The sequence shown here is derived from an EMBL/GenBank/DDBJ whole genome shotgun (WGS) entry which is preliminary data.</text>
</comment>
<dbReference type="EMBL" id="CASHSV030000206">
    <property type="protein sequence ID" value="CAJ2653907.1"/>
    <property type="molecule type" value="Genomic_DNA"/>
</dbReference>
<proteinExistence type="predicted"/>
<reference evidence="1" key="1">
    <citation type="submission" date="2023-10" db="EMBL/GenBank/DDBJ databases">
        <authorList>
            <person name="Rodriguez Cubillos JULIANA M."/>
            <person name="De Vega J."/>
        </authorList>
    </citation>
    <scope>NUCLEOTIDE SEQUENCE</scope>
</reference>
<gene>
    <name evidence="1" type="ORF">MILVUS5_LOCUS21169</name>
</gene>
<organism evidence="1 2">
    <name type="scientific">Trifolium pratense</name>
    <name type="common">Red clover</name>
    <dbReference type="NCBI Taxonomy" id="57577"/>
    <lineage>
        <taxon>Eukaryota</taxon>
        <taxon>Viridiplantae</taxon>
        <taxon>Streptophyta</taxon>
        <taxon>Embryophyta</taxon>
        <taxon>Tracheophyta</taxon>
        <taxon>Spermatophyta</taxon>
        <taxon>Magnoliopsida</taxon>
        <taxon>eudicotyledons</taxon>
        <taxon>Gunneridae</taxon>
        <taxon>Pentapetalae</taxon>
        <taxon>rosids</taxon>
        <taxon>fabids</taxon>
        <taxon>Fabales</taxon>
        <taxon>Fabaceae</taxon>
        <taxon>Papilionoideae</taxon>
        <taxon>50 kb inversion clade</taxon>
        <taxon>NPAAA clade</taxon>
        <taxon>Hologalegina</taxon>
        <taxon>IRL clade</taxon>
        <taxon>Trifolieae</taxon>
        <taxon>Trifolium</taxon>
    </lineage>
</organism>
<evidence type="ECO:0000313" key="2">
    <source>
        <dbReference type="Proteomes" id="UP001177021"/>
    </source>
</evidence>